<evidence type="ECO:0000256" key="8">
    <source>
        <dbReference type="SAM" id="Phobius"/>
    </source>
</evidence>
<feature type="region of interest" description="Disordered" evidence="7">
    <location>
        <begin position="912"/>
        <end position="1094"/>
    </location>
</feature>
<evidence type="ECO:0000256" key="7">
    <source>
        <dbReference type="SAM" id="MobiDB-lite"/>
    </source>
</evidence>
<feature type="compositionally biased region" description="Pro residues" evidence="7">
    <location>
        <begin position="953"/>
        <end position="964"/>
    </location>
</feature>
<evidence type="ECO:0000259" key="11">
    <source>
        <dbReference type="Pfam" id="PF14703"/>
    </source>
</evidence>
<feature type="domain" description="CSC1/OSCA1-like 7TM region" evidence="9">
    <location>
        <begin position="387"/>
        <end position="670"/>
    </location>
</feature>
<dbReference type="STRING" id="98403.A0A151GBE2"/>
<name>A0A151GBE2_DRECN</name>
<dbReference type="AlphaFoldDB" id="A0A151GBE2"/>
<feature type="domain" description="CSC1/OSCA1-like N-terminal transmembrane" evidence="10">
    <location>
        <begin position="34"/>
        <end position="184"/>
    </location>
</feature>
<gene>
    <name evidence="12" type="ORF">DCS_06387</name>
</gene>
<proteinExistence type="inferred from homology"/>
<dbReference type="RefSeq" id="XP_040653781.1">
    <property type="nucleotide sequence ID" value="XM_040803677.1"/>
</dbReference>
<evidence type="ECO:0000259" key="10">
    <source>
        <dbReference type="Pfam" id="PF13967"/>
    </source>
</evidence>
<dbReference type="PANTHER" id="PTHR13018">
    <property type="entry name" value="PROBABLE MEMBRANE PROTEIN DUF221-RELATED"/>
    <property type="match status" value="1"/>
</dbReference>
<accession>A0A151GBE2</accession>
<dbReference type="PANTHER" id="PTHR13018:SF149">
    <property type="entry name" value="DOMAIN PROTEIN, PUTATIVE (AFU_ORTHOLOGUE AFUA_3G11660)-RELATED"/>
    <property type="match status" value="1"/>
</dbReference>
<evidence type="ECO:0000256" key="1">
    <source>
        <dbReference type="ARBA" id="ARBA00004141"/>
    </source>
</evidence>
<protein>
    <submittedName>
        <fullName evidence="12">DUF221 domain protein</fullName>
    </submittedName>
</protein>
<dbReference type="InterPro" id="IPR003864">
    <property type="entry name" value="CSC1/OSCA1-like_7TM"/>
</dbReference>
<dbReference type="Pfam" id="PF13967">
    <property type="entry name" value="RSN1_TM"/>
    <property type="match status" value="1"/>
</dbReference>
<dbReference type="InterPro" id="IPR027815">
    <property type="entry name" value="CSC1/OSCA1-like_cyt"/>
</dbReference>
<keyword evidence="5 8" id="KW-1133">Transmembrane helix</keyword>
<feature type="transmembrane region" description="Helical" evidence="8">
    <location>
        <begin position="393"/>
        <end position="416"/>
    </location>
</feature>
<keyword evidence="6 8" id="KW-0472">Membrane</keyword>
<evidence type="ECO:0000256" key="3">
    <source>
        <dbReference type="ARBA" id="ARBA00022448"/>
    </source>
</evidence>
<dbReference type="Pfam" id="PF02714">
    <property type="entry name" value="RSN1_7TM"/>
    <property type="match status" value="1"/>
</dbReference>
<reference evidence="12 13" key="1">
    <citation type="journal article" date="2016" name="Sci. Rep.">
        <title>Insights into Adaptations to a Near-Obligate Nematode Endoparasitic Lifestyle from the Finished Genome of Drechmeria coniospora.</title>
        <authorList>
            <person name="Zhang L."/>
            <person name="Zhou Z."/>
            <person name="Guo Q."/>
            <person name="Fokkens L."/>
            <person name="Miskei M."/>
            <person name="Pocsi I."/>
            <person name="Zhang W."/>
            <person name="Chen M."/>
            <person name="Wang L."/>
            <person name="Sun Y."/>
            <person name="Donzelli B.G."/>
            <person name="Gibson D.M."/>
            <person name="Nelson D.R."/>
            <person name="Luo J.G."/>
            <person name="Rep M."/>
            <person name="Liu H."/>
            <person name="Yang S."/>
            <person name="Wang J."/>
            <person name="Krasnoff S.B."/>
            <person name="Xu Y."/>
            <person name="Molnar I."/>
            <person name="Lin M."/>
        </authorList>
    </citation>
    <scope>NUCLEOTIDE SEQUENCE [LARGE SCALE GENOMIC DNA]</scope>
    <source>
        <strain evidence="12 13">ARSEF 6962</strain>
    </source>
</reference>
<keyword evidence="4 8" id="KW-0812">Transmembrane</keyword>
<comment type="caution">
    <text evidence="12">The sequence shown here is derived from an EMBL/GenBank/DDBJ whole genome shotgun (WGS) entry which is preliminary data.</text>
</comment>
<dbReference type="InParanoid" id="A0A151GBE2"/>
<feature type="region of interest" description="Disordered" evidence="7">
    <location>
        <begin position="842"/>
        <end position="875"/>
    </location>
</feature>
<feature type="domain" description="CSC1/OSCA1-like cytosolic" evidence="11">
    <location>
        <begin position="208"/>
        <end position="376"/>
    </location>
</feature>
<evidence type="ECO:0000259" key="9">
    <source>
        <dbReference type="Pfam" id="PF02714"/>
    </source>
</evidence>
<feature type="transmembrane region" description="Helical" evidence="8">
    <location>
        <begin position="480"/>
        <end position="505"/>
    </location>
</feature>
<dbReference type="InterPro" id="IPR032880">
    <property type="entry name" value="CSC1/OSCA1-like_N"/>
</dbReference>
<dbReference type="GO" id="GO:0005886">
    <property type="term" value="C:plasma membrane"/>
    <property type="evidence" value="ECO:0007669"/>
    <property type="project" value="TreeGrafter"/>
</dbReference>
<comment type="similarity">
    <text evidence="2">Belongs to the CSC1 (TC 1.A.17) family.</text>
</comment>
<feature type="transmembrane region" description="Helical" evidence="8">
    <location>
        <begin position="119"/>
        <end position="136"/>
    </location>
</feature>
<dbReference type="GO" id="GO:0005227">
    <property type="term" value="F:calcium-activated cation channel activity"/>
    <property type="evidence" value="ECO:0007669"/>
    <property type="project" value="InterPro"/>
</dbReference>
<dbReference type="EMBL" id="LAYC01000003">
    <property type="protein sequence ID" value="KYK54429.1"/>
    <property type="molecule type" value="Genomic_DNA"/>
</dbReference>
<keyword evidence="13" id="KW-1185">Reference proteome</keyword>
<feature type="compositionally biased region" description="Basic residues" evidence="7">
    <location>
        <begin position="1051"/>
        <end position="1074"/>
    </location>
</feature>
<keyword evidence="3" id="KW-0813">Transport</keyword>
<evidence type="ECO:0000256" key="6">
    <source>
        <dbReference type="ARBA" id="ARBA00023136"/>
    </source>
</evidence>
<evidence type="ECO:0000256" key="5">
    <source>
        <dbReference type="ARBA" id="ARBA00022989"/>
    </source>
</evidence>
<evidence type="ECO:0000256" key="4">
    <source>
        <dbReference type="ARBA" id="ARBA00022692"/>
    </source>
</evidence>
<feature type="transmembrane region" description="Helical" evidence="8">
    <location>
        <begin position="34"/>
        <end position="55"/>
    </location>
</feature>
<dbReference type="InterPro" id="IPR045122">
    <property type="entry name" value="Csc1-like"/>
</dbReference>
<feature type="transmembrane region" description="Helical" evidence="8">
    <location>
        <begin position="646"/>
        <end position="667"/>
    </location>
</feature>
<evidence type="ECO:0000313" key="12">
    <source>
        <dbReference type="EMBL" id="KYK54429.1"/>
    </source>
</evidence>
<dbReference type="Proteomes" id="UP000076580">
    <property type="component" value="Chromosome 03"/>
</dbReference>
<feature type="transmembrane region" description="Helical" evidence="8">
    <location>
        <begin position="598"/>
        <end position="625"/>
    </location>
</feature>
<comment type="subcellular location">
    <subcellularLocation>
        <location evidence="1">Membrane</location>
        <topology evidence="1">Multi-pass membrane protein</topology>
    </subcellularLocation>
</comment>
<organism evidence="12 13">
    <name type="scientific">Drechmeria coniospora</name>
    <name type="common">Nematophagous fungus</name>
    <name type="synonym">Meria coniospora</name>
    <dbReference type="NCBI Taxonomy" id="98403"/>
    <lineage>
        <taxon>Eukaryota</taxon>
        <taxon>Fungi</taxon>
        <taxon>Dikarya</taxon>
        <taxon>Ascomycota</taxon>
        <taxon>Pezizomycotina</taxon>
        <taxon>Sordariomycetes</taxon>
        <taxon>Hypocreomycetidae</taxon>
        <taxon>Hypocreales</taxon>
        <taxon>Ophiocordycipitaceae</taxon>
        <taxon>Drechmeria</taxon>
    </lineage>
</organism>
<feature type="compositionally biased region" description="Polar residues" evidence="7">
    <location>
        <begin position="864"/>
        <end position="874"/>
    </location>
</feature>
<evidence type="ECO:0000313" key="13">
    <source>
        <dbReference type="Proteomes" id="UP000076580"/>
    </source>
</evidence>
<evidence type="ECO:0000256" key="2">
    <source>
        <dbReference type="ARBA" id="ARBA00007779"/>
    </source>
</evidence>
<feature type="transmembrane region" description="Helical" evidence="8">
    <location>
        <begin position="165"/>
        <end position="186"/>
    </location>
</feature>
<dbReference type="GeneID" id="63719030"/>
<dbReference type="Pfam" id="PF14703">
    <property type="entry name" value="PHM7_cyt"/>
    <property type="match status" value="1"/>
</dbReference>
<sequence>MNRLFLRDDDNDGGKELLNLLQDPFHGQLAAASLYSALAISLGVTTFITICFSFLRPYNQAIYAPKLKHADEKHAPPPIGKMPWAWVTPVIKTDEATIAQQIGMDATIFLRFVRMLRNIFLILVVLGIGILVPVYSKFSQKEVGGVATEWYVQITPRDVKEEPQWAQVVFAYLSNFVVVGFLWWNYRKVLQLRRMYFDSDEYQNSLHARTLMLFDLPKQGRSDEGIARIIDEVVPDSSFARTVVARNVKDLPELIHQHSRAVRKLEEILAKYLKNPDQLPERPLCKPAKKDRAFDTYARGQKIDAIDYYTKRIRDLEVEIKEVRAGVDKRGTMPYGFASYTDIVEAHNIAFACRKKKLHGATVQLAPRPNDIIWRNMPLSRASRSRRRWINSLWVALLTLLWVAPNAMIAIFLVNLTNLGKVWPAFNRSLKESPTLWGIVQGIASPALMSLVYLVLPIIFRRLSIKAGDQTKTGREHHVIARMFGFFIFNNLIVFSFFSTVWTFIAGVVKETNETKDAWKAIVNGNIADAVFQAFCNNSPFWVTYLLQRQLGAAVDLAQLWPVIYAFFLKKFSSPTPRELIELSAPEPFDYASYYNYFLFYTTVTFCFMGIQPLTLVATAMYFCIDSYLKKYLIMYRFVTKTESGGVFWRILFNRLIFGTILGNLVVLLTCWARGSGRLHFYCVCPLPVILIVFKIYCRSVFDDKIQYYSTRRVGRNADQGLPQKENRRRSEKLASRFGHPALYKPLITPMVHSKAQNLLPSIYHGRLTDGREVNASDLMSVSGYSDMYALDAMQGGKPGKSAGNNVPGFEYVSEAHMDFEFYKNRAEFTDQHGGGEMYGRGSDITRSGTPASFDDYSDRSLSRPLSQGSTSTAYFAGAGPARRVMPNKPSMSSMSNVTNMSDMTDVPIMPALPGAAETGYHGPRERSPMYAQDNGSSSALMRNPAGMSMVPLNPPASMTPPPSYQRDIATDRGRMASRQHAHPASISPGPSVGALGGGPQGYSGLAQAEDLDQHGHNHNQGTADPAQYNYYRGDRGGKGKGRATVTGGKGKVRTKVKGGKGKVRATVRARAKGGKAMVKHESADSMANHLAGL</sequence>
<feature type="transmembrane region" description="Helical" evidence="8">
    <location>
        <begin position="436"/>
        <end position="460"/>
    </location>
</feature>